<dbReference type="Proteomes" id="UP000826271">
    <property type="component" value="Unassembled WGS sequence"/>
</dbReference>
<dbReference type="Pfam" id="PF07993">
    <property type="entry name" value="NAD_binding_4"/>
    <property type="match status" value="1"/>
</dbReference>
<dbReference type="InterPro" id="IPR036291">
    <property type="entry name" value="NAD(P)-bd_dom_sf"/>
</dbReference>
<dbReference type="Pfam" id="PF03015">
    <property type="entry name" value="Sterile"/>
    <property type="match status" value="1"/>
</dbReference>
<name>A0AAV6XPD5_9LAMI</name>
<feature type="domain" description="Thioester reductase (TE)" evidence="6">
    <location>
        <begin position="38"/>
        <end position="272"/>
    </location>
</feature>
<protein>
    <recommendedName>
        <fullName evidence="4">Fatty acyl-CoA reductase</fullName>
        <ecNumber evidence="4">1.2.1.84</ecNumber>
    </recommendedName>
</protein>
<keyword evidence="3 4" id="KW-0443">Lipid metabolism</keyword>
<dbReference type="EMBL" id="WHWC01000006">
    <property type="protein sequence ID" value="KAG8380978.1"/>
    <property type="molecule type" value="Genomic_DNA"/>
</dbReference>
<dbReference type="InterPro" id="IPR033640">
    <property type="entry name" value="FAR_C"/>
</dbReference>
<dbReference type="GO" id="GO:0080019">
    <property type="term" value="F:alcohol-forming very long-chain fatty acyl-CoA reductase activity"/>
    <property type="evidence" value="ECO:0007669"/>
    <property type="project" value="InterPro"/>
</dbReference>
<keyword evidence="4" id="KW-0560">Oxidoreductase</keyword>
<dbReference type="InterPro" id="IPR026055">
    <property type="entry name" value="FAR"/>
</dbReference>
<evidence type="ECO:0000259" key="6">
    <source>
        <dbReference type="Pfam" id="PF07993"/>
    </source>
</evidence>
<comment type="similarity">
    <text evidence="1 4">Belongs to the fatty acyl-CoA reductase family.</text>
</comment>
<comment type="catalytic activity">
    <reaction evidence="4">
        <text>a long-chain fatty acyl-CoA + 2 NADPH + 2 H(+) = a long-chain primary fatty alcohol + 2 NADP(+) + CoA</text>
        <dbReference type="Rhea" id="RHEA:52716"/>
        <dbReference type="ChEBI" id="CHEBI:15378"/>
        <dbReference type="ChEBI" id="CHEBI:57287"/>
        <dbReference type="ChEBI" id="CHEBI:57783"/>
        <dbReference type="ChEBI" id="CHEBI:58349"/>
        <dbReference type="ChEBI" id="CHEBI:77396"/>
        <dbReference type="ChEBI" id="CHEBI:83139"/>
        <dbReference type="EC" id="1.2.1.84"/>
    </reaction>
</comment>
<dbReference type="GO" id="GO:0010345">
    <property type="term" value="P:suberin biosynthetic process"/>
    <property type="evidence" value="ECO:0007669"/>
    <property type="project" value="TreeGrafter"/>
</dbReference>
<evidence type="ECO:0000256" key="2">
    <source>
        <dbReference type="ARBA" id="ARBA00022516"/>
    </source>
</evidence>
<evidence type="ECO:0000313" key="8">
    <source>
        <dbReference type="Proteomes" id="UP000826271"/>
    </source>
</evidence>
<gene>
    <name evidence="7" type="ORF">BUALT_Bualt06G0072700</name>
</gene>
<reference evidence="7" key="1">
    <citation type="submission" date="2019-10" db="EMBL/GenBank/DDBJ databases">
        <authorList>
            <person name="Zhang R."/>
            <person name="Pan Y."/>
            <person name="Wang J."/>
            <person name="Ma R."/>
            <person name="Yu S."/>
        </authorList>
    </citation>
    <scope>NUCLEOTIDE SEQUENCE</scope>
    <source>
        <strain evidence="7">LA-IB0</strain>
        <tissue evidence="7">Leaf</tissue>
    </source>
</reference>
<keyword evidence="4" id="KW-0521">NADP</keyword>
<comment type="caution">
    <text evidence="7">The sequence shown here is derived from an EMBL/GenBank/DDBJ whole genome shotgun (WGS) entry which is preliminary data.</text>
</comment>
<dbReference type="EC" id="1.2.1.84" evidence="4"/>
<evidence type="ECO:0000313" key="7">
    <source>
        <dbReference type="EMBL" id="KAG8380978.1"/>
    </source>
</evidence>
<evidence type="ECO:0000256" key="3">
    <source>
        <dbReference type="ARBA" id="ARBA00023098"/>
    </source>
</evidence>
<organism evidence="7 8">
    <name type="scientific">Buddleja alternifolia</name>
    <dbReference type="NCBI Taxonomy" id="168488"/>
    <lineage>
        <taxon>Eukaryota</taxon>
        <taxon>Viridiplantae</taxon>
        <taxon>Streptophyta</taxon>
        <taxon>Embryophyta</taxon>
        <taxon>Tracheophyta</taxon>
        <taxon>Spermatophyta</taxon>
        <taxon>Magnoliopsida</taxon>
        <taxon>eudicotyledons</taxon>
        <taxon>Gunneridae</taxon>
        <taxon>Pentapetalae</taxon>
        <taxon>asterids</taxon>
        <taxon>lamiids</taxon>
        <taxon>Lamiales</taxon>
        <taxon>Scrophulariaceae</taxon>
        <taxon>Buddlejeae</taxon>
        <taxon>Buddleja</taxon>
    </lineage>
</organism>
<accession>A0AAV6XPD5</accession>
<dbReference type="PANTHER" id="PTHR11011">
    <property type="entry name" value="MALE STERILITY PROTEIN 2-RELATED"/>
    <property type="match status" value="1"/>
</dbReference>
<dbReference type="SUPFAM" id="SSF51735">
    <property type="entry name" value="NAD(P)-binding Rossmann-fold domains"/>
    <property type="match status" value="1"/>
</dbReference>
<dbReference type="CDD" id="cd09071">
    <property type="entry name" value="FAR_C"/>
    <property type="match status" value="1"/>
</dbReference>
<evidence type="ECO:0000256" key="1">
    <source>
        <dbReference type="ARBA" id="ARBA00005928"/>
    </source>
</evidence>
<dbReference type="PANTHER" id="PTHR11011:SF45">
    <property type="entry name" value="FATTY ACYL-COA REDUCTASE CG8306-RELATED"/>
    <property type="match status" value="1"/>
</dbReference>
<dbReference type="GO" id="GO:0102965">
    <property type="term" value="F:alcohol-forming long-chain fatty acyl-CoA reductase activity"/>
    <property type="evidence" value="ECO:0007669"/>
    <property type="project" value="UniProtKB-EC"/>
</dbReference>
<keyword evidence="8" id="KW-1185">Reference proteome</keyword>
<comment type="function">
    <text evidence="4">Catalyzes the reduction of fatty acyl-CoA to fatty alcohols.</text>
</comment>
<keyword evidence="2 4" id="KW-0444">Lipid biosynthesis</keyword>
<sequence>MVTMAGGQESRFATGSNWRGCIGFGMIINSELFKCLKEKHGTSYQAFLREKLIAVAGNICEPNLGMDFDSVHAIMEEVDVIIQSAENTDFAERYDLMIDANVNGPQRLMRFAKMCKNLNLFVHVSTAFVNGEREGLFLENPMTMGENRRKDSSTFPWLDIGNEMNLSHKSTKASISLDTTKDLKRLGQERVKFYGWDNTYQLTKAMGEMVINEIRGDIPLLIIRPSVIESSYKEPFPGWIQGNRVTDPLIISYGKGQLPPFLGDPEVNLDIFCYEDFDSTPLIESSKSITKMKFFDNLDHLSKYTWNEICLRDGLKDGISKDETMVQKLTRKCKVKAVYAEQLCNTYEFGGFYKARFHIGNTQKLLEKMSEEELYNFEIDAKNIDWRKYFVEVHIPGLRKHVLNETRMHSEAKHVQLKETRMRTEANLVYN</sequence>
<dbReference type="InterPro" id="IPR013120">
    <property type="entry name" value="FAR_NAD-bd"/>
</dbReference>
<evidence type="ECO:0000259" key="5">
    <source>
        <dbReference type="Pfam" id="PF03015"/>
    </source>
</evidence>
<evidence type="ECO:0000256" key="4">
    <source>
        <dbReference type="RuleBase" id="RU363097"/>
    </source>
</evidence>
<dbReference type="AlphaFoldDB" id="A0AAV6XPD5"/>
<dbReference type="Gene3D" id="3.40.50.720">
    <property type="entry name" value="NAD(P)-binding Rossmann-like Domain"/>
    <property type="match status" value="1"/>
</dbReference>
<dbReference type="GO" id="GO:0035336">
    <property type="term" value="P:long-chain fatty-acyl-CoA metabolic process"/>
    <property type="evidence" value="ECO:0007669"/>
    <property type="project" value="TreeGrafter"/>
</dbReference>
<feature type="domain" description="Fatty acyl-CoA reductase C-terminal" evidence="5">
    <location>
        <begin position="341"/>
        <end position="405"/>
    </location>
</feature>
<proteinExistence type="inferred from homology"/>